<dbReference type="PANTHER" id="PTHR10778:SF8">
    <property type="entry name" value="ADENOSINE 3'-PHOSPHO 5'-PHOSPHOSULFATE TRANSPORTER 2"/>
    <property type="match status" value="1"/>
</dbReference>
<keyword evidence="3 7" id="KW-0812">Transmembrane</keyword>
<dbReference type="GO" id="GO:0000139">
    <property type="term" value="C:Golgi membrane"/>
    <property type="evidence" value="ECO:0007669"/>
    <property type="project" value="TreeGrafter"/>
</dbReference>
<dbReference type="OrthoDB" id="438495at2759"/>
<keyword evidence="9" id="KW-1185">Reference proteome</keyword>
<keyword evidence="2" id="KW-0813">Transport</keyword>
<reference evidence="8" key="1">
    <citation type="submission" date="2019-11" db="EMBL/GenBank/DDBJ databases">
        <title>Leishmania tarentolae CDS.</title>
        <authorList>
            <person name="Goto Y."/>
            <person name="Yamagishi J."/>
        </authorList>
    </citation>
    <scope>NUCLEOTIDE SEQUENCE [LARGE SCALE GENOMIC DNA]</scope>
    <source>
        <strain evidence="8">Parrot Tar II</strain>
    </source>
</reference>
<evidence type="ECO:0000256" key="1">
    <source>
        <dbReference type="ARBA" id="ARBA00004141"/>
    </source>
</evidence>
<evidence type="ECO:0000256" key="4">
    <source>
        <dbReference type="ARBA" id="ARBA00022989"/>
    </source>
</evidence>
<dbReference type="InterPro" id="IPR013657">
    <property type="entry name" value="SCL35B1-4/HUT1"/>
</dbReference>
<evidence type="ECO:0000256" key="5">
    <source>
        <dbReference type="ARBA" id="ARBA00023136"/>
    </source>
</evidence>
<comment type="subcellular location">
    <subcellularLocation>
        <location evidence="1">Membrane</location>
        <topology evidence="1">Multi-pass membrane protein</topology>
    </subcellularLocation>
</comment>
<keyword evidence="5 7" id="KW-0472">Membrane</keyword>
<dbReference type="VEuPathDB" id="TriTrypDB:LtaPh_0202700"/>
<dbReference type="Pfam" id="PF08449">
    <property type="entry name" value="UAA"/>
    <property type="match status" value="1"/>
</dbReference>
<dbReference type="AlphaFoldDB" id="A0A640KCI5"/>
<feature type="region of interest" description="Disordered" evidence="6">
    <location>
        <begin position="1"/>
        <end position="37"/>
    </location>
</feature>
<dbReference type="PROSITE" id="PS51257">
    <property type="entry name" value="PROKAR_LIPOPROTEIN"/>
    <property type="match status" value="1"/>
</dbReference>
<feature type="compositionally biased region" description="Low complexity" evidence="6">
    <location>
        <begin position="11"/>
        <end position="31"/>
    </location>
</feature>
<dbReference type="GO" id="GO:0046964">
    <property type="term" value="F:3'-phosphoadenosine 5'-phosphosulfate transmembrane transporter activity"/>
    <property type="evidence" value="ECO:0007669"/>
    <property type="project" value="TreeGrafter"/>
</dbReference>
<dbReference type="Proteomes" id="UP000419144">
    <property type="component" value="Unassembled WGS sequence"/>
</dbReference>
<gene>
    <name evidence="8" type="ORF">LtaPh_0202700</name>
</gene>
<sequence>MDRQHCPPPSASAGSPDGSMPPQQPGGQQPSFASCLPPARRSTTRRLCALAAGVVVFHVLTSAVQERIFHLPGFTNLLLLSCGETFCTTVLAGLLLVWDGLHQPSGRAASEHQGPDTRPVATTVTVGTAEATPQEPRFDAVYGMGAITNKQRLSFGGAVAYSPDAVCEAEHLPEGQQNSRAHGDRRDAPTSVTDAVLPVAVAATADAVDGGKESLLTADSVHDSPSTSGAAGLSSICRVLCPSTVATLWYVRIAVLMSCSLYLTNRTSFFLSYSLQVIFKSSKLLCMIVVHRWWMRYSHEAAAPASANNTGSDDDTGSTVHQWCAVAASTRRDGVSGEGGVPEPFVDDKVPDTGERHLCGETQERGRACASPPPSTSFSTVAVDVPLPARHGCASSQSLATDPQRSWWSLLRCSGPRRRLGQWPRFWRRHGTDDMSRWCPTREWLRACAVPLSLVQRCTLRRAKLPIEKEGRAEAATGLRQPISRTGVSERNQSSDSDCPALEMPRVLGAWRVWQLRRLFRDTEVMACIIIVAGLVSFTYAVERDGHVSAVTSGPEEDAAAMAKVASAEVAAERHLRTTRLRGHASGFLTGEYAVTVDAAAAANPSHSASIGAGLAQAGASLPLSSPFTSLPLPLQQSITADVCRLSARWLMTLVGVAGVLMSNMLDCIIYTIEEAYCFHATVRPSRGSSRGTRKHEGAAREKAHPLGDVQRGAVPLQHHPHHRQRSTSPCPPTLSSHRESPVPASSRQHTVLAPLATASPAQIAASPQELLFMVNGIATLLYVGGLGASWLLDRFLDATAPLAMPEAEGGAVSALTAAEARQRAACKRLLVTAQLTGNGTLPVDCGAWVTRQPPLQRLASRSTAPPWEPLSEALPPSSTEGHSLSFFFLLIALESVTSLTGTLCLLRIVDEFNGVMAVVVTSVRKALTIWLSFALYGRRFTLLHAAGMAGVMGGALWYELQRRRRCGV</sequence>
<name>A0A640KCI5_LEITA</name>
<accession>A0A640KCI5</accession>
<feature type="region of interest" description="Disordered" evidence="6">
    <location>
        <begin position="684"/>
        <end position="747"/>
    </location>
</feature>
<proteinExistence type="predicted"/>
<feature type="transmembrane region" description="Helical" evidence="7">
    <location>
        <begin position="943"/>
        <end position="961"/>
    </location>
</feature>
<dbReference type="GO" id="GO:0005789">
    <property type="term" value="C:endoplasmic reticulum membrane"/>
    <property type="evidence" value="ECO:0007669"/>
    <property type="project" value="TreeGrafter"/>
</dbReference>
<comment type="caution">
    <text evidence="8">The sequence shown here is derived from an EMBL/GenBank/DDBJ whole genome shotgun (WGS) entry which is preliminary data.</text>
</comment>
<feature type="compositionally biased region" description="Pro residues" evidence="6">
    <location>
        <begin position="1"/>
        <end position="10"/>
    </location>
</feature>
<evidence type="ECO:0000313" key="8">
    <source>
        <dbReference type="EMBL" id="GET85467.1"/>
    </source>
</evidence>
<feature type="transmembrane region" description="Helical" evidence="7">
    <location>
        <begin position="885"/>
        <end position="909"/>
    </location>
</feature>
<keyword evidence="4 7" id="KW-1133">Transmembrane helix</keyword>
<evidence type="ECO:0000256" key="3">
    <source>
        <dbReference type="ARBA" id="ARBA00022692"/>
    </source>
</evidence>
<feature type="compositionally biased region" description="Basic and acidic residues" evidence="6">
    <location>
        <begin position="695"/>
        <end position="706"/>
    </location>
</feature>
<organism evidence="8 9">
    <name type="scientific">Leishmania tarentolae</name>
    <name type="common">Sauroleishmania tarentolae</name>
    <dbReference type="NCBI Taxonomy" id="5689"/>
    <lineage>
        <taxon>Eukaryota</taxon>
        <taxon>Discoba</taxon>
        <taxon>Euglenozoa</taxon>
        <taxon>Kinetoplastea</taxon>
        <taxon>Metakinetoplastina</taxon>
        <taxon>Trypanosomatida</taxon>
        <taxon>Trypanosomatidae</taxon>
        <taxon>Leishmaniinae</taxon>
        <taxon>Leishmania</taxon>
        <taxon>lizard Leishmania</taxon>
    </lineage>
</organism>
<evidence type="ECO:0000256" key="6">
    <source>
        <dbReference type="SAM" id="MobiDB-lite"/>
    </source>
</evidence>
<evidence type="ECO:0000256" key="2">
    <source>
        <dbReference type="ARBA" id="ARBA00022448"/>
    </source>
</evidence>
<dbReference type="EMBL" id="BLBS01000002">
    <property type="protein sequence ID" value="GET85467.1"/>
    <property type="molecule type" value="Genomic_DNA"/>
</dbReference>
<evidence type="ECO:0000313" key="9">
    <source>
        <dbReference type="Proteomes" id="UP000419144"/>
    </source>
</evidence>
<evidence type="ECO:0000256" key="7">
    <source>
        <dbReference type="SAM" id="Phobius"/>
    </source>
</evidence>
<dbReference type="PANTHER" id="PTHR10778">
    <property type="entry name" value="SOLUTE CARRIER FAMILY 35 MEMBER B"/>
    <property type="match status" value="1"/>
</dbReference>
<feature type="transmembrane region" description="Helical" evidence="7">
    <location>
        <begin position="771"/>
        <end position="793"/>
    </location>
</feature>
<protein>
    <submittedName>
        <fullName evidence="8">Uncharacterized protein</fullName>
    </submittedName>
</protein>